<dbReference type="Pfam" id="PF02543">
    <property type="entry name" value="Carbam_trans_N"/>
    <property type="match status" value="2"/>
</dbReference>
<dbReference type="EMBL" id="FQZI01000002">
    <property type="protein sequence ID" value="SHI64542.1"/>
    <property type="molecule type" value="Genomic_DNA"/>
</dbReference>
<feature type="domain" description="Carbamoyltransferase C-terminal" evidence="3">
    <location>
        <begin position="396"/>
        <end position="565"/>
    </location>
</feature>
<dbReference type="Gene3D" id="3.30.420.40">
    <property type="match status" value="1"/>
</dbReference>
<evidence type="ECO:0000313" key="5">
    <source>
        <dbReference type="Proteomes" id="UP000184488"/>
    </source>
</evidence>
<dbReference type="Proteomes" id="UP000184488">
    <property type="component" value="Unassembled WGS sequence"/>
</dbReference>
<dbReference type="AlphaFoldDB" id="A0A1M6CU50"/>
<keyword evidence="5" id="KW-1185">Reference proteome</keyword>
<dbReference type="Pfam" id="PF16861">
    <property type="entry name" value="Carbam_trans_C"/>
    <property type="match status" value="1"/>
</dbReference>
<accession>A0A1M6CU50</accession>
<dbReference type="SUPFAM" id="SSF53067">
    <property type="entry name" value="Actin-like ATPase domain"/>
    <property type="match status" value="1"/>
</dbReference>
<comment type="similarity">
    <text evidence="1">Belongs to the NodU/CmcH family.</text>
</comment>
<dbReference type="STRING" id="415425.SAMN05444363_1098"/>
<dbReference type="InterPro" id="IPR038152">
    <property type="entry name" value="Carbam_trans_C_sf"/>
</dbReference>
<name>A0A1M6CU50_9FLAO</name>
<dbReference type="OrthoDB" id="9780777at2"/>
<reference evidence="5" key="1">
    <citation type="submission" date="2016-11" db="EMBL/GenBank/DDBJ databases">
        <authorList>
            <person name="Varghese N."/>
            <person name="Submissions S."/>
        </authorList>
    </citation>
    <scope>NUCLEOTIDE SEQUENCE [LARGE SCALE GENOMIC DNA]</scope>
    <source>
        <strain evidence="5">DSM 18829</strain>
    </source>
</reference>
<dbReference type="RefSeq" id="WP_073309337.1">
    <property type="nucleotide sequence ID" value="NZ_FQZI01000002.1"/>
</dbReference>
<dbReference type="CDD" id="cd24098">
    <property type="entry name" value="ASKHA_NBD_TobZ_N"/>
    <property type="match status" value="1"/>
</dbReference>
<proteinExistence type="inferred from homology"/>
<sequence length="572" mass="64892">MSTPIYILGTGLSHDGSAVLLKDGKVCVAIEKERITRVKHDGGNDTDAIQYCLDAENITIDDISLVVQSENFSIPSRERFKGKRLFAEKSTLEIITISHHLAHAYSAIGTSSFTECAVMVIDGCGSPLEQFLQLNPEEKDTVPAHYLTANVMLCEKDSFYYYNGTELKTLYKDFSPMAEVRENQLKLPTTRHSIGGFYAAVSHYVFGNMDDVGKLMGLAPYGNSGVFEMEAFYFEDQNIYVSDDWKAVLNNPSEGYDYFKAHFSYYADVAKWAQEQVEKAVLKCITQRYTLFSHPNLCYSGGVALNAVANAKLQDTNLAQNIYWEPAAADNGLALGCAFYGWLHHLKMPKIPHQGSTCFGKKYSENEIKLAIQKVDSKNYNMNYFQDEDELLQHCATNIAKGKTIAWFHGESEFGPRALGRRSILAHPGIKGMKQHINRNIKFREDFRPFAPAVPEEKVEEYFENGRKSPYMILVDKTREKYIDLLQNTTHEDGSARVQTVNKHWNERFYKLIEYFEKESGIAVLLNTSLNRRGMPMVETPDQAIAFFEETALDILVLENFVIKKSSFLNIF</sequence>
<dbReference type="InterPro" id="IPR031730">
    <property type="entry name" value="Carbam_trans_C"/>
</dbReference>
<feature type="domain" description="Carbamoyltransferase" evidence="2">
    <location>
        <begin position="92"/>
        <end position="338"/>
    </location>
</feature>
<evidence type="ECO:0000259" key="2">
    <source>
        <dbReference type="Pfam" id="PF02543"/>
    </source>
</evidence>
<dbReference type="Gene3D" id="3.90.870.20">
    <property type="entry name" value="Carbamoyltransferase, C-terminal domain"/>
    <property type="match status" value="1"/>
</dbReference>
<evidence type="ECO:0000256" key="1">
    <source>
        <dbReference type="ARBA" id="ARBA00006129"/>
    </source>
</evidence>
<keyword evidence="4" id="KW-0808">Transferase</keyword>
<evidence type="ECO:0000313" key="4">
    <source>
        <dbReference type="EMBL" id="SHI64542.1"/>
    </source>
</evidence>
<gene>
    <name evidence="4" type="ORF">SAMN05444363_1098</name>
</gene>
<organism evidence="4 5">
    <name type="scientific">Flavobacterium terrae</name>
    <dbReference type="NCBI Taxonomy" id="415425"/>
    <lineage>
        <taxon>Bacteria</taxon>
        <taxon>Pseudomonadati</taxon>
        <taxon>Bacteroidota</taxon>
        <taxon>Flavobacteriia</taxon>
        <taxon>Flavobacteriales</taxon>
        <taxon>Flavobacteriaceae</taxon>
        <taxon>Flavobacterium</taxon>
    </lineage>
</organism>
<protein>
    <submittedName>
        <fullName evidence="4">Carbamoyltransferase</fullName>
    </submittedName>
</protein>
<dbReference type="PANTHER" id="PTHR34847:SF1">
    <property type="entry name" value="NODULATION PROTEIN U"/>
    <property type="match status" value="1"/>
</dbReference>
<dbReference type="InterPro" id="IPR051338">
    <property type="entry name" value="NodU/CmcH_Carbamoyltrnsfr"/>
</dbReference>
<dbReference type="InterPro" id="IPR043129">
    <property type="entry name" value="ATPase_NBD"/>
</dbReference>
<feature type="domain" description="Carbamoyltransferase" evidence="2">
    <location>
        <begin position="8"/>
        <end position="67"/>
    </location>
</feature>
<dbReference type="InterPro" id="IPR003696">
    <property type="entry name" value="Carbtransf_dom"/>
</dbReference>
<evidence type="ECO:0000259" key="3">
    <source>
        <dbReference type="Pfam" id="PF16861"/>
    </source>
</evidence>
<dbReference type="GO" id="GO:0016740">
    <property type="term" value="F:transferase activity"/>
    <property type="evidence" value="ECO:0007669"/>
    <property type="project" value="UniProtKB-KW"/>
</dbReference>
<dbReference type="PANTHER" id="PTHR34847">
    <property type="entry name" value="NODULATION PROTEIN U"/>
    <property type="match status" value="1"/>
</dbReference>